<sequence length="139" mass="15388">MSDDDLREIFTETRTIAVVGFSARPDRPSHEVAAFLQSHGYRVIPVNPGLAGQEHLGERVYADLKEIPREIAVDMVDIFRAPEAVPALVAEILAHRGEVRTIWMQLGVVHEGAAVAARAVGKRVVMDRCPKIERPRLGM</sequence>
<dbReference type="SUPFAM" id="SSF51735">
    <property type="entry name" value="NAD(P)-binding Rossmann-fold domains"/>
    <property type="match status" value="1"/>
</dbReference>
<name>A0ABW5A7P5_9RHOB</name>
<dbReference type="PANTHER" id="PTHR33303:SF2">
    <property type="entry name" value="COA-BINDING DOMAIN-CONTAINING PROTEIN"/>
    <property type="match status" value="1"/>
</dbReference>
<dbReference type="InterPro" id="IPR036291">
    <property type="entry name" value="NAD(P)-bd_dom_sf"/>
</dbReference>
<gene>
    <name evidence="2" type="ORF">ACFSM0_05670</name>
</gene>
<dbReference type="Gene3D" id="3.40.50.720">
    <property type="entry name" value="NAD(P)-binding Rossmann-like Domain"/>
    <property type="match status" value="1"/>
</dbReference>
<dbReference type="EMBL" id="JBHUIX010000005">
    <property type="protein sequence ID" value="MFD2173574.1"/>
    <property type="molecule type" value="Genomic_DNA"/>
</dbReference>
<evidence type="ECO:0000259" key="1">
    <source>
        <dbReference type="SMART" id="SM00881"/>
    </source>
</evidence>
<keyword evidence="3" id="KW-1185">Reference proteome</keyword>
<organism evidence="2 3">
    <name type="scientific">Rhodobacter lacus</name>
    <dbReference type="NCBI Taxonomy" id="1641972"/>
    <lineage>
        <taxon>Bacteria</taxon>
        <taxon>Pseudomonadati</taxon>
        <taxon>Pseudomonadota</taxon>
        <taxon>Alphaproteobacteria</taxon>
        <taxon>Rhodobacterales</taxon>
        <taxon>Rhodobacter group</taxon>
        <taxon>Rhodobacter</taxon>
    </lineage>
</organism>
<comment type="caution">
    <text evidence="2">The sequence shown here is derived from an EMBL/GenBank/DDBJ whole genome shotgun (WGS) entry which is preliminary data.</text>
</comment>
<accession>A0ABW5A7P5</accession>
<dbReference type="SMART" id="SM00881">
    <property type="entry name" value="CoA_binding"/>
    <property type="match status" value="1"/>
</dbReference>
<proteinExistence type="predicted"/>
<dbReference type="Proteomes" id="UP001597413">
    <property type="component" value="Unassembled WGS sequence"/>
</dbReference>
<dbReference type="Pfam" id="PF13380">
    <property type="entry name" value="CoA_binding_2"/>
    <property type="match status" value="1"/>
</dbReference>
<reference evidence="3" key="1">
    <citation type="journal article" date="2019" name="Int. J. Syst. Evol. Microbiol.">
        <title>The Global Catalogue of Microorganisms (GCM) 10K type strain sequencing project: providing services to taxonomists for standard genome sequencing and annotation.</title>
        <authorList>
            <consortium name="The Broad Institute Genomics Platform"/>
            <consortium name="The Broad Institute Genome Sequencing Center for Infectious Disease"/>
            <person name="Wu L."/>
            <person name="Ma J."/>
        </authorList>
    </citation>
    <scope>NUCLEOTIDE SEQUENCE [LARGE SCALE GENOMIC DNA]</scope>
    <source>
        <strain evidence="3">CCUG 55131</strain>
    </source>
</reference>
<dbReference type="InterPro" id="IPR003781">
    <property type="entry name" value="CoA-bd"/>
</dbReference>
<protein>
    <submittedName>
        <fullName evidence="2">CoA-binding protein</fullName>
    </submittedName>
</protein>
<evidence type="ECO:0000313" key="2">
    <source>
        <dbReference type="EMBL" id="MFD2173574.1"/>
    </source>
</evidence>
<feature type="domain" description="CoA-binding" evidence="1">
    <location>
        <begin position="9"/>
        <end position="108"/>
    </location>
</feature>
<evidence type="ECO:0000313" key="3">
    <source>
        <dbReference type="Proteomes" id="UP001597413"/>
    </source>
</evidence>
<dbReference type="RefSeq" id="WP_377388193.1">
    <property type="nucleotide sequence ID" value="NZ_JBHUIX010000005.1"/>
</dbReference>
<dbReference type="PANTHER" id="PTHR33303">
    <property type="entry name" value="CYTOPLASMIC PROTEIN-RELATED"/>
    <property type="match status" value="1"/>
</dbReference>